<evidence type="ECO:0000313" key="2">
    <source>
        <dbReference type="Proteomes" id="UP000029553"/>
    </source>
</evidence>
<reference evidence="1 2" key="1">
    <citation type="submission" date="2013-09" db="EMBL/GenBank/DDBJ databases">
        <title>High correlation between genotypes and phenotypes of environmental bacteria Comamonas testosteroni strains.</title>
        <authorList>
            <person name="Liu L."/>
            <person name="Zhu W."/>
            <person name="Xia X."/>
            <person name="Xu B."/>
            <person name="Luo M."/>
            <person name="Wang G."/>
        </authorList>
    </citation>
    <scope>NUCLEOTIDE SEQUENCE [LARGE SCALE GENOMIC DNA]</scope>
    <source>
        <strain evidence="1 2">JL40</strain>
    </source>
</reference>
<accession>A0A096F4B9</accession>
<dbReference type="Proteomes" id="UP000029553">
    <property type="component" value="Unassembled WGS sequence"/>
</dbReference>
<evidence type="ECO:0000313" key="1">
    <source>
        <dbReference type="EMBL" id="KGH25161.1"/>
    </source>
</evidence>
<gene>
    <name evidence="1" type="ORF">P353_25490</name>
</gene>
<dbReference type="SUPFAM" id="SSF55144">
    <property type="entry name" value="LigT-like"/>
    <property type="match status" value="1"/>
</dbReference>
<evidence type="ECO:0008006" key="3">
    <source>
        <dbReference type="Google" id="ProtNLM"/>
    </source>
</evidence>
<proteinExistence type="predicted"/>
<comment type="caution">
    <text evidence="1">The sequence shown here is derived from an EMBL/GenBank/DDBJ whole genome shotgun (WGS) entry which is preliminary data.</text>
</comment>
<name>A0A096F4B9_COMTE</name>
<protein>
    <recommendedName>
        <fullName evidence="3">2'-5' RNA ligase family protein</fullName>
    </recommendedName>
</protein>
<dbReference type="Pfam" id="PF13563">
    <property type="entry name" value="2_5_RNA_ligase2"/>
    <property type="match status" value="1"/>
</dbReference>
<sequence length="191" mass="21929">MSQARILIVTQPQSLARHRLRARISALGLDRELGERLFSPDHWHQTWCGPFDSGQEALLALLAAGNAEQAAQLKTVELSFNRIRGEKGERIHWSFCARGRPEPFNRLLTTLQTELKSHGFKDGGHRPHITISYRALHALPTWRIDPVDWLIDEIQLVERTGTGKQLRYQVLHRWPLASDSPPRPQQLCLFH</sequence>
<dbReference type="Gene3D" id="3.90.1140.10">
    <property type="entry name" value="Cyclic phosphodiesterase"/>
    <property type="match status" value="1"/>
</dbReference>
<dbReference type="InterPro" id="IPR009097">
    <property type="entry name" value="Cyclic_Pdiesterase"/>
</dbReference>
<organism evidence="1 2">
    <name type="scientific">Comamonas testosteroni</name>
    <name type="common">Pseudomonas testosteroni</name>
    <dbReference type="NCBI Taxonomy" id="285"/>
    <lineage>
        <taxon>Bacteria</taxon>
        <taxon>Pseudomonadati</taxon>
        <taxon>Pseudomonadota</taxon>
        <taxon>Betaproteobacteria</taxon>
        <taxon>Burkholderiales</taxon>
        <taxon>Comamonadaceae</taxon>
        <taxon>Comamonas</taxon>
    </lineage>
</organism>
<dbReference type="AlphaFoldDB" id="A0A096F4B9"/>
<dbReference type="EMBL" id="AWOR01000089">
    <property type="protein sequence ID" value="KGH25161.1"/>
    <property type="molecule type" value="Genomic_DNA"/>
</dbReference>
<dbReference type="RefSeq" id="WP_034375532.1">
    <property type="nucleotide sequence ID" value="NZ_AWOR01000089.1"/>
</dbReference>